<organism evidence="2 3">
    <name type="scientific">Rubripirellula tenax</name>
    <dbReference type="NCBI Taxonomy" id="2528015"/>
    <lineage>
        <taxon>Bacteria</taxon>
        <taxon>Pseudomonadati</taxon>
        <taxon>Planctomycetota</taxon>
        <taxon>Planctomycetia</taxon>
        <taxon>Pirellulales</taxon>
        <taxon>Pirellulaceae</taxon>
        <taxon>Rubripirellula</taxon>
    </lineage>
</organism>
<feature type="domain" description="DinB-like" evidence="1">
    <location>
        <begin position="20"/>
        <end position="149"/>
    </location>
</feature>
<proteinExistence type="predicted"/>
<dbReference type="OrthoDB" id="267642at2"/>
<evidence type="ECO:0000313" key="2">
    <source>
        <dbReference type="EMBL" id="TWU50768.1"/>
    </source>
</evidence>
<dbReference type="RefSeq" id="WP_146459457.1">
    <property type="nucleotide sequence ID" value="NZ_SJPW01000005.1"/>
</dbReference>
<comment type="caution">
    <text evidence="2">The sequence shown here is derived from an EMBL/GenBank/DDBJ whole genome shotgun (WGS) entry which is preliminary data.</text>
</comment>
<dbReference type="Gene3D" id="1.20.120.450">
    <property type="entry name" value="dinb family like domain"/>
    <property type="match status" value="1"/>
</dbReference>
<keyword evidence="3" id="KW-1185">Reference proteome</keyword>
<evidence type="ECO:0000313" key="3">
    <source>
        <dbReference type="Proteomes" id="UP000318288"/>
    </source>
</evidence>
<dbReference type="EMBL" id="SJPW01000005">
    <property type="protein sequence ID" value="TWU50768.1"/>
    <property type="molecule type" value="Genomic_DNA"/>
</dbReference>
<sequence>MDLKDLVRQTIATTDHVCMMYLGDLTDADLLHRPVEGANHINWQLGHLISSEHMLGEMVQSGAMPALPDGFSGKYGSESASGDDATKFATKDELLAAKSTQREGLLNLLDTLPMEKLSDTAPESMRSFFPNMAALILSADSHWMMHAGQWAIVRRSLGKPAIF</sequence>
<name>A0A5C6EPG2_9BACT</name>
<dbReference type="SUPFAM" id="SSF109854">
    <property type="entry name" value="DinB/YfiT-like putative metalloenzymes"/>
    <property type="match status" value="1"/>
</dbReference>
<dbReference type="InterPro" id="IPR024775">
    <property type="entry name" value="DinB-like"/>
</dbReference>
<dbReference type="AlphaFoldDB" id="A0A5C6EPG2"/>
<accession>A0A5C6EPG2</accession>
<dbReference type="InterPro" id="IPR034660">
    <property type="entry name" value="DinB/YfiT-like"/>
</dbReference>
<reference evidence="2 3" key="1">
    <citation type="submission" date="2019-02" db="EMBL/GenBank/DDBJ databases">
        <title>Deep-cultivation of Planctomycetes and their phenomic and genomic characterization uncovers novel biology.</title>
        <authorList>
            <person name="Wiegand S."/>
            <person name="Jogler M."/>
            <person name="Boedeker C."/>
            <person name="Pinto D."/>
            <person name="Vollmers J."/>
            <person name="Rivas-Marin E."/>
            <person name="Kohn T."/>
            <person name="Peeters S.H."/>
            <person name="Heuer A."/>
            <person name="Rast P."/>
            <person name="Oberbeckmann S."/>
            <person name="Bunk B."/>
            <person name="Jeske O."/>
            <person name="Meyerdierks A."/>
            <person name="Storesund J.E."/>
            <person name="Kallscheuer N."/>
            <person name="Luecker S."/>
            <person name="Lage O.M."/>
            <person name="Pohl T."/>
            <person name="Merkel B.J."/>
            <person name="Hornburger P."/>
            <person name="Mueller R.-W."/>
            <person name="Bruemmer F."/>
            <person name="Labrenz M."/>
            <person name="Spormann A.M."/>
            <person name="Op Den Camp H."/>
            <person name="Overmann J."/>
            <person name="Amann R."/>
            <person name="Jetten M.S.M."/>
            <person name="Mascher T."/>
            <person name="Medema M.H."/>
            <person name="Devos D.P."/>
            <person name="Kaster A.-K."/>
            <person name="Ovreas L."/>
            <person name="Rohde M."/>
            <person name="Galperin M.Y."/>
            <person name="Jogler C."/>
        </authorList>
    </citation>
    <scope>NUCLEOTIDE SEQUENCE [LARGE SCALE GENOMIC DNA]</scope>
    <source>
        <strain evidence="2 3">Poly51</strain>
    </source>
</reference>
<evidence type="ECO:0000259" key="1">
    <source>
        <dbReference type="Pfam" id="PF12867"/>
    </source>
</evidence>
<dbReference type="Proteomes" id="UP000318288">
    <property type="component" value="Unassembled WGS sequence"/>
</dbReference>
<gene>
    <name evidence="2" type="ORF">Poly51_40610</name>
</gene>
<dbReference type="Pfam" id="PF12867">
    <property type="entry name" value="DinB_2"/>
    <property type="match status" value="1"/>
</dbReference>
<protein>
    <submittedName>
        <fullName evidence="2">DinB superfamily protein</fullName>
    </submittedName>
</protein>